<dbReference type="InterPro" id="IPR000415">
    <property type="entry name" value="Nitroreductase-like"/>
</dbReference>
<reference evidence="1" key="1">
    <citation type="submission" date="2019-08" db="EMBL/GenBank/DDBJ databases">
        <authorList>
            <person name="Kucharzyk K."/>
            <person name="Murdoch R.W."/>
            <person name="Higgins S."/>
            <person name="Loffler F."/>
        </authorList>
    </citation>
    <scope>NUCLEOTIDE SEQUENCE</scope>
</reference>
<gene>
    <name evidence="1" type="ORF">SDC9_143626</name>
</gene>
<dbReference type="AlphaFoldDB" id="A0A645E6M8"/>
<evidence type="ECO:0000313" key="1">
    <source>
        <dbReference type="EMBL" id="MPM96463.1"/>
    </source>
</evidence>
<dbReference type="GO" id="GO:0016491">
    <property type="term" value="F:oxidoreductase activity"/>
    <property type="evidence" value="ECO:0007669"/>
    <property type="project" value="InterPro"/>
</dbReference>
<organism evidence="1">
    <name type="scientific">bioreactor metagenome</name>
    <dbReference type="NCBI Taxonomy" id="1076179"/>
    <lineage>
        <taxon>unclassified sequences</taxon>
        <taxon>metagenomes</taxon>
        <taxon>ecological metagenomes</taxon>
    </lineage>
</organism>
<dbReference type="Gene3D" id="3.40.109.10">
    <property type="entry name" value="NADH Oxidase"/>
    <property type="match status" value="1"/>
</dbReference>
<accession>A0A645E6M8</accession>
<protein>
    <submittedName>
        <fullName evidence="1">Uncharacterized protein</fullName>
    </submittedName>
</protein>
<dbReference type="EMBL" id="VSSQ01042843">
    <property type="protein sequence ID" value="MPM96463.1"/>
    <property type="molecule type" value="Genomic_DNA"/>
</dbReference>
<proteinExistence type="predicted"/>
<sequence>MYISLGAFVQTFVLAGNSKGIQCNVVLDSLTNQSNPHIVIQLNQGVQSSENWVKRIKERRTLRSSFSRAKIKEGDLSYLFAGENRQNIVYFDSSSETGSYISDNMLKAYVLQNQDSAALNELAEWMRFSNKDVLSKRDGLTTSGTELKGFAGNMVRMIFKPEDSKKSSFVNKGIEKTAKQVANCGGWIVIGNNKNNPSGWVEAGMAYARINLRSRDLMIGFHPMNQIIEVESYEKEFDKLLSTLNSGSYSSPWKAHFIARVGYVSEYPEPVSVRRKITL</sequence>
<name>A0A645E6M8_9ZZZZ</name>
<comment type="caution">
    <text evidence="1">The sequence shown here is derived from an EMBL/GenBank/DDBJ whole genome shotgun (WGS) entry which is preliminary data.</text>
</comment>